<sequence>MEKKKDEKEAYATDDPTKTDAKSQEDLAREAIKKFKSLNN</sequence>
<gene>
    <name evidence="2" type="ORF">AAA799P11_00703</name>
</gene>
<name>A0A087S198_9ARCH</name>
<dbReference type="AlphaFoldDB" id="A0A087S198"/>
<evidence type="ECO:0000256" key="1">
    <source>
        <dbReference type="SAM" id="MobiDB-lite"/>
    </source>
</evidence>
<comment type="caution">
    <text evidence="2">The sequence shown here is derived from an EMBL/GenBank/DDBJ whole genome shotgun (WGS) entry which is preliminary data.</text>
</comment>
<feature type="region of interest" description="Disordered" evidence="1">
    <location>
        <begin position="1"/>
        <end position="25"/>
    </location>
</feature>
<accession>A0A087S198</accession>
<dbReference type="Proteomes" id="UP000029387">
    <property type="component" value="Unassembled WGS sequence"/>
</dbReference>
<proteinExistence type="predicted"/>
<evidence type="ECO:0000313" key="3">
    <source>
        <dbReference type="Proteomes" id="UP000029387"/>
    </source>
</evidence>
<organism evidence="2 3">
    <name type="scientific">Marine Group I thaumarchaeote SCGC AAA799-P11</name>
    <dbReference type="NCBI Taxonomy" id="1502295"/>
    <lineage>
        <taxon>Archaea</taxon>
        <taxon>Nitrososphaerota</taxon>
        <taxon>Marine Group I</taxon>
    </lineage>
</organism>
<evidence type="ECO:0000313" key="2">
    <source>
        <dbReference type="EMBL" id="KFM19502.1"/>
    </source>
</evidence>
<protein>
    <submittedName>
        <fullName evidence="2">Uncharacterized protein</fullName>
    </submittedName>
</protein>
<dbReference type="EMBL" id="JOSZ01000007">
    <property type="protein sequence ID" value="KFM19502.1"/>
    <property type="molecule type" value="Genomic_DNA"/>
</dbReference>
<reference evidence="2 3" key="1">
    <citation type="submission" date="2014-06" db="EMBL/GenBank/DDBJ databases">
        <authorList>
            <person name="Ngugi D.K."/>
            <person name="Blom J."/>
            <person name="Alam I."/>
            <person name="Rashid M."/>
            <person name="Baalawi W."/>
            <person name="Zhang G."/>
            <person name="Hikmawan T."/>
            <person name="Guan Y."/>
            <person name="Antunes A."/>
            <person name="Siam R."/>
            <person name="El-Dorry H."/>
            <person name="Bajic V."/>
            <person name="Stingl U."/>
        </authorList>
    </citation>
    <scope>NUCLEOTIDE SEQUENCE [LARGE SCALE GENOMIC DNA]</scope>
    <source>
        <strain evidence="2">SCGC AAA799-P11</strain>
    </source>
</reference>
<keyword evidence="3" id="KW-1185">Reference proteome</keyword>
<dbReference type="PATRIC" id="fig|1502295.3.peg.673"/>